<evidence type="ECO:0000256" key="10">
    <source>
        <dbReference type="SAM" id="Phobius"/>
    </source>
</evidence>
<feature type="domain" description="Ion transport" evidence="11">
    <location>
        <begin position="1039"/>
        <end position="1313"/>
    </location>
</feature>
<feature type="compositionally biased region" description="Acidic residues" evidence="9">
    <location>
        <begin position="902"/>
        <end position="921"/>
    </location>
</feature>
<dbReference type="PANTHER" id="PTHR13800:SF44">
    <property type="entry name" value="TRANSIENT RECEPTOR POTENTIAL CHANNEL"/>
    <property type="match status" value="1"/>
</dbReference>
<dbReference type="Pfam" id="PF00520">
    <property type="entry name" value="Ion_trans"/>
    <property type="match status" value="1"/>
</dbReference>
<evidence type="ECO:0000313" key="15">
    <source>
        <dbReference type="WBParaSite" id="ACRNAN_scaffold1750.g8530.t1"/>
    </source>
</evidence>
<evidence type="ECO:0000256" key="7">
    <source>
        <dbReference type="ARBA" id="ARBA00023303"/>
    </source>
</evidence>
<dbReference type="InterPro" id="IPR041491">
    <property type="entry name" value="TRPM_SLOG"/>
</dbReference>
<keyword evidence="5" id="KW-0406">Ion transport</keyword>
<evidence type="ECO:0000256" key="2">
    <source>
        <dbReference type="ARBA" id="ARBA00022448"/>
    </source>
</evidence>
<dbReference type="InterPro" id="IPR057366">
    <property type="entry name" value="TRPM-like"/>
</dbReference>
<accession>A0A914D457</accession>
<dbReference type="PANTHER" id="PTHR13800">
    <property type="entry name" value="TRANSIENT RECEPTOR POTENTIAL CATION CHANNEL, SUBFAMILY M, MEMBER 6"/>
    <property type="match status" value="1"/>
</dbReference>
<feature type="region of interest" description="Disordered" evidence="9">
    <location>
        <begin position="890"/>
        <end position="929"/>
    </location>
</feature>
<evidence type="ECO:0000259" key="13">
    <source>
        <dbReference type="Pfam" id="PF25508"/>
    </source>
</evidence>
<dbReference type="GO" id="GO:0030001">
    <property type="term" value="P:metal ion transport"/>
    <property type="evidence" value="ECO:0007669"/>
    <property type="project" value="TreeGrafter"/>
</dbReference>
<feature type="region of interest" description="Disordered" evidence="9">
    <location>
        <begin position="984"/>
        <end position="1010"/>
    </location>
</feature>
<feature type="transmembrane region" description="Helical" evidence="10">
    <location>
        <begin position="1189"/>
        <end position="1208"/>
    </location>
</feature>
<dbReference type="Proteomes" id="UP000887540">
    <property type="component" value="Unplaced"/>
</dbReference>
<comment type="subcellular location">
    <subcellularLocation>
        <location evidence="1">Membrane</location>
        <topology evidence="1">Multi-pass membrane protein</topology>
    </subcellularLocation>
</comment>
<dbReference type="Pfam" id="PF25508">
    <property type="entry name" value="TRPM2"/>
    <property type="match status" value="2"/>
</dbReference>
<name>A0A914D457_9BILA</name>
<feature type="domain" description="TRPM-like" evidence="13">
    <location>
        <begin position="704"/>
        <end position="837"/>
    </location>
</feature>
<keyword evidence="14" id="KW-1185">Reference proteome</keyword>
<keyword evidence="3 10" id="KW-0812">Transmembrane</keyword>
<keyword evidence="8" id="KW-0175">Coiled coil</keyword>
<keyword evidence="7" id="KW-0407">Ion channel</keyword>
<proteinExistence type="predicted"/>
<reference evidence="15" key="1">
    <citation type="submission" date="2022-11" db="UniProtKB">
        <authorList>
            <consortium name="WormBaseParasite"/>
        </authorList>
    </citation>
    <scope>IDENTIFICATION</scope>
</reference>
<dbReference type="Pfam" id="PF18139">
    <property type="entry name" value="LSDAT_euk"/>
    <property type="match status" value="1"/>
</dbReference>
<feature type="compositionally biased region" description="Basic and acidic residues" evidence="9">
    <location>
        <begin position="25"/>
        <end position="42"/>
    </location>
</feature>
<keyword evidence="4 10" id="KW-1133">Transmembrane helix</keyword>
<protein>
    <submittedName>
        <fullName evidence="15">Uncharacterized protein</fullName>
    </submittedName>
</protein>
<evidence type="ECO:0000256" key="6">
    <source>
        <dbReference type="ARBA" id="ARBA00023136"/>
    </source>
</evidence>
<keyword evidence="2" id="KW-0813">Transport</keyword>
<evidence type="ECO:0000256" key="3">
    <source>
        <dbReference type="ARBA" id="ARBA00022692"/>
    </source>
</evidence>
<sequence>MVRGALRSGMMASKSASGNAGKPEAANRDDSYDITRFTHPEDDGNETGNEFCSNMANKHRTKRKKRYVTYRKGHGSTVSPQHVHVHDWKAMIVISQQSSQDSHKHFLGNRQHSETISSMASEITLSRHNAQTWIEQKFKRRECCAFIHSNKDPEKCGCGRTQLAHDVYALSAPKSHGSIKHKTGSIDRWSISKNTTLLPTDAYGTIEFLGNPHPYKAQYVRLDFNSDPDDVLTLFERLWALEPPKLIISVHGGHKNFNLEPRLARVFRNGLINAAKSTNAWIITSGLDEGVVKYVSAALEPVITPSKTKIVSIGIAPWGLVKRRDLLVGKNTNVIYHPQTFSRNNYAGLNERTSYYLLADNGTVGRYGAEIILRRKLESFLMEQRKIPVVCVLLEGGVSSVRTVVEYATIAPTVPVTVPVIVCDGSGRTSDIVSFVHRNMNKDGELPEDTYYQLIELIKHVFYFDDENAISMIQDILASIANKNLVTIFRMNKVPAQSLDHSILTALLKGHNLSPSDQLLLAIAWNRVDIAKTDIFILGREWPTEVLHNAMLEALMQNRVDFVRLLLEKGVNMKKFLTISRLEELYNTEKGPQNILHIIIKDVVKVKKNYRYNLPHIGLVIEKLMGHGYRSKYTSDEFREKYYSLQKAVKDIYKTAQGHANLAYYEETDGINPSGDNKNLTLRSQSSLIKINVPRILRNGVSVDIESNHKEKDGEFEELTYPFSDLFVWSVLTKRQDMAICMWEHGEEALAKALIGSRLYKSLAKEAVEDYIESEICTELREYSEQFHTRALELLDHCYRHDDDNTLQLLTYELSYWGYETCLSLAVICNSKAFLAHPSSQILLADLWHGGLRIRRHTNIKAILGILFPLYIFGLEFKSKEELMLQAKTVSEHEHEINESSSSEEESSDDSSEWDSSEDEMAPQSNKRASLMSNLSDNKNFIQHFHDQLNSRSHEISQVIKSRANSVLSSISTATVRKKKSSKKFSKNVSTIPNPTDENKNTIKKSTTMPYQGIHSNKPKQISWKRKLYEFFQAPITTFWTWAMSYAIFMCILTYTLLVKTPRDLSGCEWYLFAYVSSCGLELFRRFLMSSPSKFKEKLHIFFGTFWNSLTLLAVVGFLIGFVFRIMPDIIITESRPAQSISFYELNFKRDVGRICFAVDSVFWILKMLEYLSIHPKFGPYVNVAGKMMLNSIYIIILLTLALAAFGLPRQSILFPNENWHWILLRNVFYKPYFMVYGEVYAAEIDLCDDDAWEKHLEYGIPLSQWNDTDTINCVPGYWIPPILMTIFMIVTTFLLLSMLIATFNNIFDEANKIANQIWLFQRYNQVIQYECTPCLPPPLTPLYYFYMLYKYVKYKIKERGVMKKGNIRKARMHTLFELSLKLYLSQEQIEKLNDFEEECMDELSKAKEFAKNKSIEERIRKTAERSEATYSKLKELENKETNIVEFLDEMEQKMQEKDKIHEIMIGQLKQITQELKMLKQNKLGETPTSSTQEEGKLLQSPSFITVPQSPIRTRRRTNTVIGPKTIDREEYFGFLEDESFDTRTETEDD</sequence>
<evidence type="ECO:0000256" key="4">
    <source>
        <dbReference type="ARBA" id="ARBA00022989"/>
    </source>
</evidence>
<evidence type="ECO:0000256" key="1">
    <source>
        <dbReference type="ARBA" id="ARBA00004141"/>
    </source>
</evidence>
<feature type="coiled-coil region" evidence="8">
    <location>
        <begin position="1420"/>
        <end position="1482"/>
    </location>
</feature>
<feature type="transmembrane region" description="Helical" evidence="10">
    <location>
        <begin position="1070"/>
        <end position="1088"/>
    </location>
</feature>
<dbReference type="WBParaSite" id="ACRNAN_scaffold1750.g8530.t1">
    <property type="protein sequence ID" value="ACRNAN_scaffold1750.g8530.t1"/>
    <property type="gene ID" value="ACRNAN_scaffold1750.g8530"/>
</dbReference>
<dbReference type="InterPro" id="IPR050927">
    <property type="entry name" value="TRPM"/>
</dbReference>
<keyword evidence="6 10" id="KW-0472">Membrane</keyword>
<feature type="transmembrane region" description="Helical" evidence="10">
    <location>
        <begin position="1283"/>
        <end position="1304"/>
    </location>
</feature>
<dbReference type="GO" id="GO:0005886">
    <property type="term" value="C:plasma membrane"/>
    <property type="evidence" value="ECO:0007669"/>
    <property type="project" value="TreeGrafter"/>
</dbReference>
<evidence type="ECO:0000256" key="9">
    <source>
        <dbReference type="SAM" id="MobiDB-lite"/>
    </source>
</evidence>
<dbReference type="InterPro" id="IPR005821">
    <property type="entry name" value="Ion_trans_dom"/>
</dbReference>
<feature type="domain" description="TRPM-like" evidence="13">
    <location>
        <begin position="534"/>
        <end position="651"/>
    </location>
</feature>
<feature type="transmembrane region" description="Helical" evidence="10">
    <location>
        <begin position="1100"/>
        <end position="1124"/>
    </location>
</feature>
<dbReference type="GO" id="GO:0005261">
    <property type="term" value="F:monoatomic cation channel activity"/>
    <property type="evidence" value="ECO:0007669"/>
    <property type="project" value="TreeGrafter"/>
</dbReference>
<feature type="region of interest" description="Disordered" evidence="9">
    <location>
        <begin position="1"/>
        <end position="53"/>
    </location>
</feature>
<evidence type="ECO:0000313" key="14">
    <source>
        <dbReference type="Proteomes" id="UP000887540"/>
    </source>
</evidence>
<evidence type="ECO:0000259" key="12">
    <source>
        <dbReference type="Pfam" id="PF18139"/>
    </source>
</evidence>
<feature type="domain" description="TRPM SLOG" evidence="12">
    <location>
        <begin position="217"/>
        <end position="477"/>
    </location>
</feature>
<evidence type="ECO:0000259" key="11">
    <source>
        <dbReference type="Pfam" id="PF00520"/>
    </source>
</evidence>
<organism evidence="14 15">
    <name type="scientific">Acrobeloides nanus</name>
    <dbReference type="NCBI Taxonomy" id="290746"/>
    <lineage>
        <taxon>Eukaryota</taxon>
        <taxon>Metazoa</taxon>
        <taxon>Ecdysozoa</taxon>
        <taxon>Nematoda</taxon>
        <taxon>Chromadorea</taxon>
        <taxon>Rhabditida</taxon>
        <taxon>Tylenchina</taxon>
        <taxon>Cephalobomorpha</taxon>
        <taxon>Cephaloboidea</taxon>
        <taxon>Cephalobidae</taxon>
        <taxon>Acrobeloides</taxon>
    </lineage>
</organism>
<feature type="transmembrane region" description="Helical" evidence="10">
    <location>
        <begin position="1039"/>
        <end position="1058"/>
    </location>
</feature>
<evidence type="ECO:0000256" key="8">
    <source>
        <dbReference type="SAM" id="Coils"/>
    </source>
</evidence>
<evidence type="ECO:0000256" key="5">
    <source>
        <dbReference type="ARBA" id="ARBA00023065"/>
    </source>
</evidence>